<feature type="region of interest" description="Disordered" evidence="1">
    <location>
        <begin position="189"/>
        <end position="208"/>
    </location>
</feature>
<evidence type="ECO:0000259" key="4">
    <source>
        <dbReference type="PROSITE" id="PS50835"/>
    </source>
</evidence>
<evidence type="ECO:0000256" key="3">
    <source>
        <dbReference type="SAM" id="SignalP"/>
    </source>
</evidence>
<feature type="region of interest" description="Disordered" evidence="1">
    <location>
        <begin position="216"/>
        <end position="237"/>
    </location>
</feature>
<gene>
    <name evidence="6" type="primary">LOC108875078</name>
</gene>
<keyword evidence="3" id="KW-0732">Signal</keyword>
<keyword evidence="2" id="KW-1133">Transmembrane helix</keyword>
<dbReference type="Pfam" id="PF13895">
    <property type="entry name" value="Ig_2"/>
    <property type="match status" value="1"/>
</dbReference>
<feature type="chain" id="PRO_5042541518" evidence="3">
    <location>
        <begin position="22"/>
        <end position="237"/>
    </location>
</feature>
<evidence type="ECO:0000256" key="2">
    <source>
        <dbReference type="SAM" id="Phobius"/>
    </source>
</evidence>
<name>A0AAJ7LDR3_LATCA</name>
<evidence type="ECO:0000313" key="5">
    <source>
        <dbReference type="Proteomes" id="UP000694890"/>
    </source>
</evidence>
<feature type="signal peptide" evidence="3">
    <location>
        <begin position="1"/>
        <end position="21"/>
    </location>
</feature>
<dbReference type="GeneID" id="108875078"/>
<reference evidence="6" key="1">
    <citation type="submission" date="2025-08" db="UniProtKB">
        <authorList>
            <consortium name="RefSeq"/>
        </authorList>
    </citation>
    <scope>IDENTIFICATION</scope>
    <source>
        <tissue evidence="6">Brain</tissue>
    </source>
</reference>
<dbReference type="RefSeq" id="XP_018519262.1">
    <property type="nucleotide sequence ID" value="XM_018663746.2"/>
</dbReference>
<organism evidence="5 6">
    <name type="scientific">Lates calcarifer</name>
    <name type="common">Barramundi</name>
    <name type="synonym">Holocentrus calcarifer</name>
    <dbReference type="NCBI Taxonomy" id="8187"/>
    <lineage>
        <taxon>Eukaryota</taxon>
        <taxon>Metazoa</taxon>
        <taxon>Chordata</taxon>
        <taxon>Craniata</taxon>
        <taxon>Vertebrata</taxon>
        <taxon>Euteleostomi</taxon>
        <taxon>Actinopterygii</taxon>
        <taxon>Neopterygii</taxon>
        <taxon>Teleostei</taxon>
        <taxon>Neoteleostei</taxon>
        <taxon>Acanthomorphata</taxon>
        <taxon>Carangaria</taxon>
        <taxon>Carangaria incertae sedis</taxon>
        <taxon>Centropomidae</taxon>
        <taxon>Lates</taxon>
    </lineage>
</organism>
<proteinExistence type="predicted"/>
<protein>
    <submittedName>
        <fullName evidence="6">Uncharacterized protein LOC108875078</fullName>
    </submittedName>
</protein>
<dbReference type="InterPro" id="IPR007110">
    <property type="entry name" value="Ig-like_dom"/>
</dbReference>
<evidence type="ECO:0000256" key="1">
    <source>
        <dbReference type="SAM" id="MobiDB-lite"/>
    </source>
</evidence>
<keyword evidence="2" id="KW-0812">Transmembrane</keyword>
<dbReference type="Proteomes" id="UP000694890">
    <property type="component" value="Linkage group LG19"/>
</dbReference>
<evidence type="ECO:0000313" key="6">
    <source>
        <dbReference type="RefSeq" id="XP_018519262.1"/>
    </source>
</evidence>
<sequence length="237" mass="26039">MLPGFFLFLLFFLCESTVTTAVTNLPSHFTPNMAMTTEEATTISTSTLPEKLSALQVEVVPDYPVAAGQPVNLHCSAFTMPANVNWSWHHLEDLNWREVSSSRDLTLTEPEKSGVYRCYAVSPSSQRWSRNLTVFIIATRPTVQENLGIAAFVLSLLALIIIFTALCWLGWQRFGGMLTTSNTAAKGFPGAEKAPKGGFPQPESDGDVYMNYTSTNKAYSDLDPTNMTGDNVYSSLS</sequence>
<dbReference type="AlphaFoldDB" id="A0AAJ7LDR3"/>
<dbReference type="Gene3D" id="2.60.40.10">
    <property type="entry name" value="Immunoglobulins"/>
    <property type="match status" value="1"/>
</dbReference>
<dbReference type="SUPFAM" id="SSF48726">
    <property type="entry name" value="Immunoglobulin"/>
    <property type="match status" value="1"/>
</dbReference>
<dbReference type="SMART" id="SM00409">
    <property type="entry name" value="IG"/>
    <property type="match status" value="1"/>
</dbReference>
<dbReference type="PROSITE" id="PS50835">
    <property type="entry name" value="IG_LIKE"/>
    <property type="match status" value="1"/>
</dbReference>
<feature type="transmembrane region" description="Helical" evidence="2">
    <location>
        <begin position="147"/>
        <end position="171"/>
    </location>
</feature>
<keyword evidence="2" id="KW-0472">Membrane</keyword>
<dbReference type="InterPro" id="IPR036179">
    <property type="entry name" value="Ig-like_dom_sf"/>
</dbReference>
<dbReference type="InterPro" id="IPR013783">
    <property type="entry name" value="Ig-like_fold"/>
</dbReference>
<dbReference type="KEGG" id="lcf:108875078"/>
<accession>A0AAJ7LDR3</accession>
<feature type="domain" description="Ig-like" evidence="4">
    <location>
        <begin position="49"/>
        <end position="133"/>
    </location>
</feature>
<dbReference type="InterPro" id="IPR003599">
    <property type="entry name" value="Ig_sub"/>
</dbReference>